<proteinExistence type="predicted"/>
<evidence type="ECO:0000313" key="1">
    <source>
        <dbReference type="EMBL" id="GAA0138989.1"/>
    </source>
</evidence>
<dbReference type="AlphaFoldDB" id="A0AAV3NI01"/>
<dbReference type="EMBL" id="BAABME010000049">
    <property type="protein sequence ID" value="GAA0138989.1"/>
    <property type="molecule type" value="Genomic_DNA"/>
</dbReference>
<organism evidence="1 2">
    <name type="scientific">Lithospermum erythrorhizon</name>
    <name type="common">Purple gromwell</name>
    <name type="synonym">Lithospermum officinale var. erythrorhizon</name>
    <dbReference type="NCBI Taxonomy" id="34254"/>
    <lineage>
        <taxon>Eukaryota</taxon>
        <taxon>Viridiplantae</taxon>
        <taxon>Streptophyta</taxon>
        <taxon>Embryophyta</taxon>
        <taxon>Tracheophyta</taxon>
        <taxon>Spermatophyta</taxon>
        <taxon>Magnoliopsida</taxon>
        <taxon>eudicotyledons</taxon>
        <taxon>Gunneridae</taxon>
        <taxon>Pentapetalae</taxon>
        <taxon>asterids</taxon>
        <taxon>lamiids</taxon>
        <taxon>Boraginales</taxon>
        <taxon>Boraginaceae</taxon>
        <taxon>Boraginoideae</taxon>
        <taxon>Lithospermeae</taxon>
        <taxon>Lithospermum</taxon>
    </lineage>
</organism>
<gene>
    <name evidence="1" type="ORF">LIER_00625</name>
</gene>
<name>A0AAV3NI01_LITER</name>
<sequence>MPGVDPNVALHRLHVDSSFRPNKQKNRNFSNEKNLVIQKEVADQIRSHAIRELQLPDWISNVVMVKKPKEDVH</sequence>
<dbReference type="Gene3D" id="3.10.10.10">
    <property type="entry name" value="HIV Type 1 Reverse Transcriptase, subunit A, domain 1"/>
    <property type="match status" value="1"/>
</dbReference>
<dbReference type="SUPFAM" id="SSF56672">
    <property type="entry name" value="DNA/RNA polymerases"/>
    <property type="match status" value="1"/>
</dbReference>
<evidence type="ECO:0000313" key="2">
    <source>
        <dbReference type="Proteomes" id="UP001454036"/>
    </source>
</evidence>
<comment type="caution">
    <text evidence="1">The sequence shown here is derived from an EMBL/GenBank/DDBJ whole genome shotgun (WGS) entry which is preliminary data.</text>
</comment>
<dbReference type="Proteomes" id="UP001454036">
    <property type="component" value="Unassembled WGS sequence"/>
</dbReference>
<keyword evidence="2" id="KW-1185">Reference proteome</keyword>
<protein>
    <submittedName>
        <fullName evidence="1">Uncharacterized protein</fullName>
    </submittedName>
</protein>
<reference evidence="1 2" key="1">
    <citation type="submission" date="2024-01" db="EMBL/GenBank/DDBJ databases">
        <title>The complete chloroplast genome sequence of Lithospermum erythrorhizon: insights into the phylogenetic relationship among Boraginaceae species and the maternal lineages of purple gromwells.</title>
        <authorList>
            <person name="Okada T."/>
            <person name="Watanabe K."/>
        </authorList>
    </citation>
    <scope>NUCLEOTIDE SEQUENCE [LARGE SCALE GENOMIC DNA]</scope>
</reference>
<dbReference type="InterPro" id="IPR043502">
    <property type="entry name" value="DNA/RNA_pol_sf"/>
</dbReference>
<accession>A0AAV3NI01</accession>